<proteinExistence type="predicted"/>
<protein>
    <submittedName>
        <fullName evidence="2">Uncharacterized protein</fullName>
    </submittedName>
</protein>
<evidence type="ECO:0000313" key="3">
    <source>
        <dbReference type="Proteomes" id="UP001206925"/>
    </source>
</evidence>
<keyword evidence="1" id="KW-0472">Membrane</keyword>
<name>A0AAD5BV64_AMBAR</name>
<sequence length="316" mass="35578">MLFFEFKPYFDKMVFFVCTRGYGLLLDAASGEARAVLISVDQLFCKWETLTSLAVKVCAMGRFSFKFYDWCVLAREKMSPLKKKLVQWFGHFASICFGRSGLEKDCCNPVVADPSRGSRLEKLRPKHCFRMDNKFLLPSCLPVSGKGLLLDAASGEVSGELHDYHFSASGLALVAWVVAVTAHGSGVVIVLSRLYDKLHAAGYHWGSCTSVFMFAIPHYGCLRLLGLWFCLQLDDSQDLLQRVTFFTKCQKNKFSMGMSCMDDRLRFYGLRERISYKEEAVFLFPAIRPNTFTSLGIDAIIGLLALNTAYLALASW</sequence>
<keyword evidence="1" id="KW-0812">Transmembrane</keyword>
<evidence type="ECO:0000313" key="2">
    <source>
        <dbReference type="EMBL" id="KAI7730231.1"/>
    </source>
</evidence>
<evidence type="ECO:0000256" key="1">
    <source>
        <dbReference type="SAM" id="Phobius"/>
    </source>
</evidence>
<organism evidence="2 3">
    <name type="scientific">Ambrosia artemisiifolia</name>
    <name type="common">Common ragweed</name>
    <dbReference type="NCBI Taxonomy" id="4212"/>
    <lineage>
        <taxon>Eukaryota</taxon>
        <taxon>Viridiplantae</taxon>
        <taxon>Streptophyta</taxon>
        <taxon>Embryophyta</taxon>
        <taxon>Tracheophyta</taxon>
        <taxon>Spermatophyta</taxon>
        <taxon>Magnoliopsida</taxon>
        <taxon>eudicotyledons</taxon>
        <taxon>Gunneridae</taxon>
        <taxon>Pentapetalae</taxon>
        <taxon>asterids</taxon>
        <taxon>campanulids</taxon>
        <taxon>Asterales</taxon>
        <taxon>Asteraceae</taxon>
        <taxon>Asteroideae</taxon>
        <taxon>Heliantheae alliance</taxon>
        <taxon>Heliantheae</taxon>
        <taxon>Ambrosia</taxon>
    </lineage>
</organism>
<comment type="caution">
    <text evidence="2">The sequence shown here is derived from an EMBL/GenBank/DDBJ whole genome shotgun (WGS) entry which is preliminary data.</text>
</comment>
<keyword evidence="3" id="KW-1185">Reference proteome</keyword>
<keyword evidence="1" id="KW-1133">Transmembrane helix</keyword>
<dbReference type="AlphaFoldDB" id="A0AAD5BV64"/>
<accession>A0AAD5BV64</accession>
<feature type="transmembrane region" description="Helical" evidence="1">
    <location>
        <begin position="171"/>
        <end position="191"/>
    </location>
</feature>
<dbReference type="Proteomes" id="UP001206925">
    <property type="component" value="Unassembled WGS sequence"/>
</dbReference>
<feature type="transmembrane region" description="Helical" evidence="1">
    <location>
        <begin position="211"/>
        <end position="231"/>
    </location>
</feature>
<feature type="transmembrane region" description="Helical" evidence="1">
    <location>
        <begin position="292"/>
        <end position="313"/>
    </location>
</feature>
<reference evidence="2" key="1">
    <citation type="submission" date="2022-06" db="EMBL/GenBank/DDBJ databases">
        <title>Uncovering the hologenomic basis of an extraordinary plant invasion.</title>
        <authorList>
            <person name="Bieker V.C."/>
            <person name="Martin M.D."/>
            <person name="Gilbert T."/>
            <person name="Hodgins K."/>
            <person name="Battlay P."/>
            <person name="Petersen B."/>
            <person name="Wilson J."/>
        </authorList>
    </citation>
    <scope>NUCLEOTIDE SEQUENCE</scope>
    <source>
        <strain evidence="2">AA19_3_7</strain>
        <tissue evidence="2">Leaf</tissue>
    </source>
</reference>
<gene>
    <name evidence="2" type="ORF">M8C21_023068</name>
</gene>
<dbReference type="EMBL" id="JAMZMK010010821">
    <property type="protein sequence ID" value="KAI7730231.1"/>
    <property type="molecule type" value="Genomic_DNA"/>
</dbReference>